<gene>
    <name evidence="4" type="ORF">MNBD_GAMMA23-726</name>
</gene>
<sequence>MHLSSNQHRSLRRLMTISFVLILLMSGVAWYHINKNIESSQIELAKSNNKIAAALIGDLIVNSLMLNSKSGTLRERALAGLNKRSVEEILKSNRYTNMRLISHYYLNAFEFQKISLIFGSGRILFSTNSDVIGQQVSSPQYFDKALRGESLSLHLHEGGGQKKKHSIVSFVPVYDKLKPANGNVAKKILQRKVIAVIELTVDKSLLTEHIRFTQTIVLIAWLTTLVLLIILFLYLMKYSSDLVSKYAKQIVTQSKSDSVTGLLNRHHFLRLLKASVIKTMQQNALSALLIIDIDHFRELNAKYDYSFGDEVLKILVQRINRLLGSEDTLARTGDDEFSILIEHPGSTASIQGFARRMLKKVNEPIQIDANYIHITCSIGISIVNQDAKEMEVLIQHADSALYNAKDFGRNNFQLFNRDNGRRHINFYERQYSLNKALEENEFVLFVQPKINGATGDIVGGEALIRWDNPDYGLVQPLEFLPALESSGLIHNVGKWVLNEACKICKHWQQQGLSGTTISVNVSTLQFKKEDFTMSVKEALASNELDGCMLELELTETCLMDNVEFSLNVLNTLKEMGVRIAIDDFGTGYSSFDYLNRFPIDELKIDRSFIKNVHDRSDNDHAAIVTAIMSLSHSLHLEVVAEGVETARELVYMNALGCKNVQGFLFSKPLPVNEFEALLKDNAPILQVLEDVRKKLT</sequence>
<evidence type="ECO:0000313" key="4">
    <source>
        <dbReference type="EMBL" id="VAW93785.1"/>
    </source>
</evidence>
<dbReference type="FunFam" id="3.20.20.450:FF:000001">
    <property type="entry name" value="Cyclic di-GMP phosphodiesterase yahA"/>
    <property type="match status" value="1"/>
</dbReference>
<dbReference type="PROSITE" id="PS50883">
    <property type="entry name" value="EAL"/>
    <property type="match status" value="1"/>
</dbReference>
<dbReference type="InterPro" id="IPR043128">
    <property type="entry name" value="Rev_trsase/Diguanyl_cyclase"/>
</dbReference>
<dbReference type="InterPro" id="IPR001633">
    <property type="entry name" value="EAL_dom"/>
</dbReference>
<dbReference type="InterPro" id="IPR029787">
    <property type="entry name" value="Nucleotide_cyclase"/>
</dbReference>
<dbReference type="Pfam" id="PF00563">
    <property type="entry name" value="EAL"/>
    <property type="match status" value="1"/>
</dbReference>
<reference evidence="4" key="1">
    <citation type="submission" date="2018-06" db="EMBL/GenBank/DDBJ databases">
        <authorList>
            <person name="Zhirakovskaya E."/>
        </authorList>
    </citation>
    <scope>NUCLEOTIDE SEQUENCE</scope>
</reference>
<keyword evidence="1" id="KW-0812">Transmembrane</keyword>
<dbReference type="Gene3D" id="3.20.20.450">
    <property type="entry name" value="EAL domain"/>
    <property type="match status" value="1"/>
</dbReference>
<name>A0A3B0ZK03_9ZZZZ</name>
<dbReference type="SUPFAM" id="SSF141868">
    <property type="entry name" value="EAL domain-like"/>
    <property type="match status" value="1"/>
</dbReference>
<dbReference type="InterPro" id="IPR035919">
    <property type="entry name" value="EAL_sf"/>
</dbReference>
<keyword evidence="1" id="KW-0472">Membrane</keyword>
<dbReference type="SMART" id="SM00052">
    <property type="entry name" value="EAL"/>
    <property type="match status" value="1"/>
</dbReference>
<dbReference type="PANTHER" id="PTHR33121">
    <property type="entry name" value="CYCLIC DI-GMP PHOSPHODIESTERASE PDEF"/>
    <property type="match status" value="1"/>
</dbReference>
<feature type="transmembrane region" description="Helical" evidence="1">
    <location>
        <begin position="216"/>
        <end position="236"/>
    </location>
</feature>
<accession>A0A3B0ZK03</accession>
<dbReference type="NCBIfam" id="TIGR00254">
    <property type="entry name" value="GGDEF"/>
    <property type="match status" value="1"/>
</dbReference>
<dbReference type="EMBL" id="UOFT01000034">
    <property type="protein sequence ID" value="VAW93785.1"/>
    <property type="molecule type" value="Genomic_DNA"/>
</dbReference>
<dbReference type="Gene3D" id="3.30.70.270">
    <property type="match status" value="1"/>
</dbReference>
<keyword evidence="1" id="KW-1133">Transmembrane helix</keyword>
<evidence type="ECO:0000259" key="2">
    <source>
        <dbReference type="PROSITE" id="PS50883"/>
    </source>
</evidence>
<feature type="domain" description="EAL" evidence="2">
    <location>
        <begin position="426"/>
        <end position="682"/>
    </location>
</feature>
<dbReference type="SUPFAM" id="SSF55073">
    <property type="entry name" value="Nucleotide cyclase"/>
    <property type="match status" value="1"/>
</dbReference>
<feature type="domain" description="GGDEF" evidence="3">
    <location>
        <begin position="284"/>
        <end position="417"/>
    </location>
</feature>
<dbReference type="InterPro" id="IPR050706">
    <property type="entry name" value="Cyclic-di-GMP_PDE-like"/>
</dbReference>
<dbReference type="AlphaFoldDB" id="A0A3B0ZK03"/>
<feature type="transmembrane region" description="Helical" evidence="1">
    <location>
        <begin position="12"/>
        <end position="31"/>
    </location>
</feature>
<proteinExistence type="predicted"/>
<dbReference type="CDD" id="cd01948">
    <property type="entry name" value="EAL"/>
    <property type="match status" value="1"/>
</dbReference>
<dbReference type="Pfam" id="PF00990">
    <property type="entry name" value="GGDEF"/>
    <property type="match status" value="1"/>
</dbReference>
<organism evidence="4">
    <name type="scientific">hydrothermal vent metagenome</name>
    <dbReference type="NCBI Taxonomy" id="652676"/>
    <lineage>
        <taxon>unclassified sequences</taxon>
        <taxon>metagenomes</taxon>
        <taxon>ecological metagenomes</taxon>
    </lineage>
</organism>
<protein>
    <submittedName>
        <fullName evidence="4">Diguanylate cyclase/phosphodiesterase (GGDEF &amp; EAL domains) with PAS/PAC sensor(S)</fullName>
    </submittedName>
</protein>
<dbReference type="SMART" id="SM00267">
    <property type="entry name" value="GGDEF"/>
    <property type="match status" value="1"/>
</dbReference>
<dbReference type="CDD" id="cd01949">
    <property type="entry name" value="GGDEF"/>
    <property type="match status" value="1"/>
</dbReference>
<dbReference type="GO" id="GO:0071111">
    <property type="term" value="F:cyclic-guanylate-specific phosphodiesterase activity"/>
    <property type="evidence" value="ECO:0007669"/>
    <property type="project" value="InterPro"/>
</dbReference>
<dbReference type="PANTHER" id="PTHR33121:SF70">
    <property type="entry name" value="SIGNALING PROTEIN YKOW"/>
    <property type="match status" value="1"/>
</dbReference>
<evidence type="ECO:0000256" key="1">
    <source>
        <dbReference type="SAM" id="Phobius"/>
    </source>
</evidence>
<evidence type="ECO:0000259" key="3">
    <source>
        <dbReference type="PROSITE" id="PS50887"/>
    </source>
</evidence>
<dbReference type="PROSITE" id="PS50887">
    <property type="entry name" value="GGDEF"/>
    <property type="match status" value="1"/>
</dbReference>
<dbReference type="InterPro" id="IPR000160">
    <property type="entry name" value="GGDEF_dom"/>
</dbReference>